<proteinExistence type="predicted"/>
<dbReference type="AlphaFoldDB" id="L8X604"/>
<feature type="region of interest" description="Disordered" evidence="1">
    <location>
        <begin position="144"/>
        <end position="194"/>
    </location>
</feature>
<reference evidence="2 3" key="1">
    <citation type="journal article" date="2013" name="Nat. Commun.">
        <title>The evolution and pathogenic mechanisms of the rice sheath blight pathogen.</title>
        <authorList>
            <person name="Zheng A."/>
            <person name="Lin R."/>
            <person name="Xu L."/>
            <person name="Qin P."/>
            <person name="Tang C."/>
            <person name="Ai P."/>
            <person name="Zhang D."/>
            <person name="Liu Y."/>
            <person name="Sun Z."/>
            <person name="Feng H."/>
            <person name="Wang Y."/>
            <person name="Chen Y."/>
            <person name="Liang X."/>
            <person name="Fu R."/>
            <person name="Li Q."/>
            <person name="Zhang J."/>
            <person name="Yu X."/>
            <person name="Xie Z."/>
            <person name="Ding L."/>
            <person name="Guan P."/>
            <person name="Tang J."/>
            <person name="Liang Y."/>
            <person name="Wang S."/>
            <person name="Deng Q."/>
            <person name="Li S."/>
            <person name="Zhu J."/>
            <person name="Wang L."/>
            <person name="Liu H."/>
            <person name="Li P."/>
        </authorList>
    </citation>
    <scope>NUCLEOTIDE SEQUENCE [LARGE SCALE GENOMIC DNA]</scope>
    <source>
        <strain evidence="3">AG-1 IA</strain>
    </source>
</reference>
<protein>
    <submittedName>
        <fullName evidence="2">Uncharacterized protein</fullName>
    </submittedName>
</protein>
<dbReference type="EMBL" id="AFRT01000436">
    <property type="protein sequence ID" value="ELU44069.1"/>
    <property type="molecule type" value="Genomic_DNA"/>
</dbReference>
<evidence type="ECO:0000313" key="3">
    <source>
        <dbReference type="Proteomes" id="UP000011668"/>
    </source>
</evidence>
<accession>L8X604</accession>
<dbReference type="OrthoDB" id="291007at2759"/>
<gene>
    <name evidence="2" type="ORF">AG1IA_01894</name>
</gene>
<evidence type="ECO:0000313" key="2">
    <source>
        <dbReference type="EMBL" id="ELU44069.1"/>
    </source>
</evidence>
<keyword evidence="3" id="KW-1185">Reference proteome</keyword>
<comment type="caution">
    <text evidence="2">The sequence shown here is derived from an EMBL/GenBank/DDBJ whole genome shotgun (WGS) entry which is preliminary data.</text>
</comment>
<name>L8X604_THACA</name>
<organism evidence="2 3">
    <name type="scientific">Thanatephorus cucumeris (strain AG1-IA)</name>
    <name type="common">Rice sheath blight fungus</name>
    <name type="synonym">Rhizoctonia solani</name>
    <dbReference type="NCBI Taxonomy" id="983506"/>
    <lineage>
        <taxon>Eukaryota</taxon>
        <taxon>Fungi</taxon>
        <taxon>Dikarya</taxon>
        <taxon>Basidiomycota</taxon>
        <taxon>Agaricomycotina</taxon>
        <taxon>Agaricomycetes</taxon>
        <taxon>Cantharellales</taxon>
        <taxon>Ceratobasidiaceae</taxon>
        <taxon>Rhizoctonia</taxon>
        <taxon>Rhizoctonia solani AG-1</taxon>
    </lineage>
</organism>
<dbReference type="Proteomes" id="UP000011668">
    <property type="component" value="Unassembled WGS sequence"/>
</dbReference>
<sequence>MMNHPLPNCSHPTPLGDTNTSFLDVLYDRLQLISKPSSGRYVSLQVPARRLDQVSSMHVGAPSTDNGFNSTMMSEINFKLSNELFDVAKVVSGPNGKSLSREYQTLLYNLIPNPGTEVNKCLGTQRTVIRDCLARTRNHSLTSAISSGSTISSPIADVTRPVDGPGSHRRNISESTTLSLGDVTGRPSFRNGMSQGKITSLAQASTGLSTMISGGTRFKPLSCSRNAYTQDISSPAHTAFGSELPSVIHSSTFDYQRTRAEKELMAYLDVKTSSELLYDAKVVFRHLDRSSVDASEMELDTWVGMRRAKPLGA</sequence>
<dbReference type="HOGENOM" id="CLU_888973_0_0_1"/>
<dbReference type="STRING" id="983506.L8X604"/>
<feature type="compositionally biased region" description="Low complexity" evidence="1">
    <location>
        <begin position="144"/>
        <end position="153"/>
    </location>
</feature>
<evidence type="ECO:0000256" key="1">
    <source>
        <dbReference type="SAM" id="MobiDB-lite"/>
    </source>
</evidence>